<reference evidence="2" key="1">
    <citation type="submission" date="2016-11" db="EMBL/GenBank/DDBJ databases">
        <authorList>
            <person name="Varghese N."/>
            <person name="Submissions S."/>
        </authorList>
    </citation>
    <scope>NUCLEOTIDE SEQUENCE [LARGE SCALE GENOMIC DNA]</scope>
    <source>
        <strain evidence="2">DSM 15518</strain>
    </source>
</reference>
<evidence type="ECO:0000313" key="1">
    <source>
        <dbReference type="EMBL" id="SHK55212.1"/>
    </source>
</evidence>
<evidence type="ECO:0000313" key="2">
    <source>
        <dbReference type="Proteomes" id="UP000242497"/>
    </source>
</evidence>
<proteinExistence type="predicted"/>
<organism evidence="1 2">
    <name type="scientific">Tepidibacter formicigenes DSM 15518</name>
    <dbReference type="NCBI Taxonomy" id="1123349"/>
    <lineage>
        <taxon>Bacteria</taxon>
        <taxon>Bacillati</taxon>
        <taxon>Bacillota</taxon>
        <taxon>Clostridia</taxon>
        <taxon>Peptostreptococcales</taxon>
        <taxon>Peptostreptococcaceae</taxon>
        <taxon>Tepidibacter</taxon>
    </lineage>
</organism>
<protein>
    <submittedName>
        <fullName evidence="1">Uncharacterized protein</fullName>
    </submittedName>
</protein>
<gene>
    <name evidence="1" type="ORF">SAMN02744037_02581</name>
</gene>
<dbReference type="AlphaFoldDB" id="A0A1M6TDU8"/>
<dbReference type="OrthoDB" id="1953004at2"/>
<dbReference type="Proteomes" id="UP000242497">
    <property type="component" value="Unassembled WGS sequence"/>
</dbReference>
<accession>A0A1M6TDU8</accession>
<dbReference type="RefSeq" id="WP_072890665.1">
    <property type="nucleotide sequence ID" value="NZ_FRAE01000092.1"/>
</dbReference>
<keyword evidence="2" id="KW-1185">Reference proteome</keyword>
<name>A0A1M6TDU8_9FIRM</name>
<sequence>MSKKKVINIQQLIQQHFWFRYLPETTYKTYLMIGHLHNQKIRGEEASKKLLTSNFNIEHEIGPLREEKENVLKKLGQKYPTNRLEDIQLLLTYKLIKVAKDENENLVYLYNIPVPKPEEVLNLDEEERTTLENIRFEFKHQNAFNALLTLILNSNGNLLTTLDHIHTTTKIKHADIREILDYLVKEGSIKVKADKNVKELRKSDKVYIAINKEVFEQKRFVIG</sequence>
<dbReference type="STRING" id="1123349.SAMN02744037_02581"/>
<dbReference type="InterPro" id="IPR046105">
    <property type="entry name" value="DUF6042"/>
</dbReference>
<dbReference type="Pfam" id="PF19508">
    <property type="entry name" value="DUF6042"/>
    <property type="match status" value="1"/>
</dbReference>
<dbReference type="EMBL" id="FRAE01000092">
    <property type="protein sequence ID" value="SHK55212.1"/>
    <property type="molecule type" value="Genomic_DNA"/>
</dbReference>